<name>A0A3E3IEU0_9FIRM</name>
<dbReference type="RefSeq" id="WP_117546928.1">
    <property type="nucleotide sequence ID" value="NZ_CAJFJR010000005.1"/>
</dbReference>
<evidence type="ECO:0008006" key="3">
    <source>
        <dbReference type="Google" id="ProtNLM"/>
    </source>
</evidence>
<dbReference type="Proteomes" id="UP000260828">
    <property type="component" value="Unassembled WGS sequence"/>
</dbReference>
<reference evidence="1 2" key="1">
    <citation type="submission" date="2018-08" db="EMBL/GenBank/DDBJ databases">
        <title>A genome reference for cultivated species of the human gut microbiota.</title>
        <authorList>
            <person name="Zou Y."/>
            <person name="Xue W."/>
            <person name="Luo G."/>
        </authorList>
    </citation>
    <scope>NUCLEOTIDE SEQUENCE [LARGE SCALE GENOMIC DNA]</scope>
    <source>
        <strain evidence="1 2">TF05-12AC</strain>
    </source>
</reference>
<dbReference type="EMBL" id="QVME01000012">
    <property type="protein sequence ID" value="RGE65579.1"/>
    <property type="molecule type" value="Genomic_DNA"/>
</dbReference>
<evidence type="ECO:0000313" key="1">
    <source>
        <dbReference type="EMBL" id="RGE65579.1"/>
    </source>
</evidence>
<proteinExistence type="predicted"/>
<organism evidence="1 2">
    <name type="scientific">Anaerotruncus colihominis</name>
    <dbReference type="NCBI Taxonomy" id="169435"/>
    <lineage>
        <taxon>Bacteria</taxon>
        <taxon>Bacillati</taxon>
        <taxon>Bacillota</taxon>
        <taxon>Clostridia</taxon>
        <taxon>Eubacteriales</taxon>
        <taxon>Oscillospiraceae</taxon>
        <taxon>Anaerotruncus</taxon>
    </lineage>
</organism>
<protein>
    <recommendedName>
        <fullName evidence="3">BclA C-terminal domain-containing protein</fullName>
    </recommendedName>
</protein>
<dbReference type="AlphaFoldDB" id="A0A3E3IEU0"/>
<accession>A0A3E3IEU0</accession>
<comment type="caution">
    <text evidence="1">The sequence shown here is derived from an EMBL/GenBank/DDBJ whole genome shotgun (WGS) entry which is preliminary data.</text>
</comment>
<evidence type="ECO:0000313" key="2">
    <source>
        <dbReference type="Proteomes" id="UP000260828"/>
    </source>
</evidence>
<sequence>MRLESDGHTVTLLRTGFYAVIYSITPINGANTNAGVGVLLQNGAVPSAITGSVKPMLINYACVSGSFLYPFTEGEQIFLGVYSPETVLLPASPLQACNASMAIFQIG</sequence>
<gene>
    <name evidence="1" type="ORF">DXC40_16310</name>
</gene>